<proteinExistence type="inferred from homology"/>
<feature type="region of interest" description="Disordered" evidence="2">
    <location>
        <begin position="16"/>
        <end position="71"/>
    </location>
</feature>
<dbReference type="PROSITE" id="PS50213">
    <property type="entry name" value="FAS1"/>
    <property type="match status" value="1"/>
</dbReference>
<keyword evidence="3" id="KW-1133">Transmembrane helix</keyword>
<feature type="compositionally biased region" description="Basic and acidic residues" evidence="2">
    <location>
        <begin position="45"/>
        <end position="54"/>
    </location>
</feature>
<comment type="similarity">
    <text evidence="1">Belongs to the fasciclin-like AGP family.</text>
</comment>
<name>A0AAV1YDR4_LUPLU</name>
<dbReference type="InterPro" id="IPR052806">
    <property type="entry name" value="Fasciclin-like_AGP"/>
</dbReference>
<gene>
    <name evidence="5" type="ORF">LLUT_LOCUS33256</name>
</gene>
<keyword evidence="3" id="KW-0472">Membrane</keyword>
<dbReference type="InterPro" id="IPR036378">
    <property type="entry name" value="FAS1_dom_sf"/>
</dbReference>
<accession>A0AAV1YDR4</accession>
<dbReference type="SUPFAM" id="SSF82153">
    <property type="entry name" value="FAS1 domain"/>
    <property type="match status" value="2"/>
</dbReference>
<dbReference type="EMBL" id="CAXHTB010000024">
    <property type="protein sequence ID" value="CAL0332196.1"/>
    <property type="molecule type" value="Genomic_DNA"/>
</dbReference>
<keyword evidence="6" id="KW-1185">Reference proteome</keyword>
<evidence type="ECO:0000259" key="4">
    <source>
        <dbReference type="PROSITE" id="PS50213"/>
    </source>
</evidence>
<feature type="compositionally biased region" description="Basic and acidic residues" evidence="2">
    <location>
        <begin position="16"/>
        <end position="31"/>
    </location>
</feature>
<evidence type="ECO:0000256" key="1">
    <source>
        <dbReference type="ARBA" id="ARBA00007843"/>
    </source>
</evidence>
<reference evidence="5 6" key="1">
    <citation type="submission" date="2024-03" db="EMBL/GenBank/DDBJ databases">
        <authorList>
            <person name="Martinez-Hernandez J."/>
        </authorList>
    </citation>
    <scope>NUCLEOTIDE SEQUENCE [LARGE SCALE GENOMIC DNA]</scope>
</reference>
<dbReference type="InterPro" id="IPR000782">
    <property type="entry name" value="FAS1_domain"/>
</dbReference>
<comment type="caution">
    <text evidence="5">The sequence shown here is derived from an EMBL/GenBank/DDBJ whole genome shotgun (WGS) entry which is preliminary data.</text>
</comment>
<sequence>MITQIFILEALPHESDREVELSDHKTNKIADEPAVSSGSTNSTSSKEESHKEEVASAEGPNIRRLGKHHSTDKSVAGGGVIIVYFAISVTLGIIAISSVVHSSSKNSVQQVSPPSITHDISVNASNALRKAGFTFMAQLLHSSPQSPPFFLPPQNSTLFAIKDSSIKNTTLPLYLLKNLLQYHTSTSRFPMQDLLSMSRFTCIPTLFRGKNVAITKVDLDPKKRSMEINNVLISNPDIFLDDQVVIHGVLAPFSSLHPQGVLDFIHSSPCHRFHNNNNNSSITILEEVVKMLSSKGYTSFSIALRYVLDGIKEDWVSLSSATIFAPPDFDLMSYPSTLLDRTVRIHILPQRFSYKELTSLPVRTLLKTLMPDNNLEIDGVLDFMSGIVISGVEIVLPDMFTSQKFVVHGISRAFKMADLATE</sequence>
<dbReference type="SMART" id="SM00554">
    <property type="entry name" value="FAS1"/>
    <property type="match status" value="2"/>
</dbReference>
<feature type="transmembrane region" description="Helical" evidence="3">
    <location>
        <begin position="74"/>
        <end position="100"/>
    </location>
</feature>
<dbReference type="AlphaFoldDB" id="A0AAV1YDR4"/>
<evidence type="ECO:0000313" key="6">
    <source>
        <dbReference type="Proteomes" id="UP001497480"/>
    </source>
</evidence>
<protein>
    <recommendedName>
        <fullName evidence="4">FAS1 domain-containing protein</fullName>
    </recommendedName>
</protein>
<keyword evidence="3" id="KW-0812">Transmembrane</keyword>
<evidence type="ECO:0000313" key="5">
    <source>
        <dbReference type="EMBL" id="CAL0332196.1"/>
    </source>
</evidence>
<dbReference type="Proteomes" id="UP001497480">
    <property type="component" value="Unassembled WGS sequence"/>
</dbReference>
<organism evidence="5 6">
    <name type="scientific">Lupinus luteus</name>
    <name type="common">European yellow lupine</name>
    <dbReference type="NCBI Taxonomy" id="3873"/>
    <lineage>
        <taxon>Eukaryota</taxon>
        <taxon>Viridiplantae</taxon>
        <taxon>Streptophyta</taxon>
        <taxon>Embryophyta</taxon>
        <taxon>Tracheophyta</taxon>
        <taxon>Spermatophyta</taxon>
        <taxon>Magnoliopsida</taxon>
        <taxon>eudicotyledons</taxon>
        <taxon>Gunneridae</taxon>
        <taxon>Pentapetalae</taxon>
        <taxon>rosids</taxon>
        <taxon>fabids</taxon>
        <taxon>Fabales</taxon>
        <taxon>Fabaceae</taxon>
        <taxon>Papilionoideae</taxon>
        <taxon>50 kb inversion clade</taxon>
        <taxon>genistoids sensu lato</taxon>
        <taxon>core genistoids</taxon>
        <taxon>Genisteae</taxon>
        <taxon>Lupinus</taxon>
    </lineage>
</organism>
<dbReference type="PANTHER" id="PTHR33985:SF19">
    <property type="entry name" value="FASCICLIN-LIKE ARABINOGALACTAN PROTEIN 21"/>
    <property type="match status" value="1"/>
</dbReference>
<dbReference type="Gene3D" id="2.30.180.10">
    <property type="entry name" value="FAS1 domain"/>
    <property type="match status" value="2"/>
</dbReference>
<feature type="domain" description="FAS1" evidence="4">
    <location>
        <begin position="278"/>
        <end position="414"/>
    </location>
</feature>
<dbReference type="PANTHER" id="PTHR33985">
    <property type="entry name" value="OS02G0491300 PROTEIN-RELATED"/>
    <property type="match status" value="1"/>
</dbReference>
<feature type="compositionally biased region" description="Low complexity" evidence="2">
    <location>
        <begin position="35"/>
        <end position="44"/>
    </location>
</feature>
<evidence type="ECO:0000256" key="3">
    <source>
        <dbReference type="SAM" id="Phobius"/>
    </source>
</evidence>
<evidence type="ECO:0000256" key="2">
    <source>
        <dbReference type="SAM" id="MobiDB-lite"/>
    </source>
</evidence>